<gene>
    <name evidence="6" type="ORF">IAC85_00675</name>
</gene>
<comment type="similarity">
    <text evidence="1">Belongs to the LysR transcriptional regulatory family.</text>
</comment>
<proteinExistence type="inferred from homology"/>
<dbReference type="Pfam" id="PF03466">
    <property type="entry name" value="LysR_substrate"/>
    <property type="match status" value="1"/>
</dbReference>
<dbReference type="InterPro" id="IPR000847">
    <property type="entry name" value="LysR_HTH_N"/>
</dbReference>
<keyword evidence="4" id="KW-0804">Transcription</keyword>
<dbReference type="Gene3D" id="1.10.10.10">
    <property type="entry name" value="Winged helix-like DNA-binding domain superfamily/Winged helix DNA-binding domain"/>
    <property type="match status" value="1"/>
</dbReference>
<evidence type="ECO:0000313" key="7">
    <source>
        <dbReference type="Proteomes" id="UP000886725"/>
    </source>
</evidence>
<evidence type="ECO:0000256" key="3">
    <source>
        <dbReference type="ARBA" id="ARBA00023125"/>
    </source>
</evidence>
<sequence>MDINYELYKIFYVVATTGNVTAAAKELHISQPAVSKHIRNLECSLGGPLFIRSNQGMILTETGRAIYQSIKDGVNAFSNANLIFSDYASLLKGTIKIGISTSLTRFYLLPYLETFHKEYPNITILIYTDPSAMLKKKLQTGEIDFLIAKYNGPDSEFSFHPLGELHDIFIASSAYDSLRGKNLTLEELTKYPILLQREPSTSRRRFDAFCRENNVSFDVSTYIASSTLLEDFVKIGFGIGVATKEYIQKELDQGNVFELSVMKSLPSISFGYYVLKDGITSFSVKKLIELLEKR</sequence>
<dbReference type="GO" id="GO:0003700">
    <property type="term" value="F:DNA-binding transcription factor activity"/>
    <property type="evidence" value="ECO:0007669"/>
    <property type="project" value="InterPro"/>
</dbReference>
<dbReference type="PROSITE" id="PS50931">
    <property type="entry name" value="HTH_LYSR"/>
    <property type="match status" value="1"/>
</dbReference>
<dbReference type="Pfam" id="PF00126">
    <property type="entry name" value="HTH_1"/>
    <property type="match status" value="1"/>
</dbReference>
<comment type="caution">
    <text evidence="6">The sequence shown here is derived from an EMBL/GenBank/DDBJ whole genome shotgun (WGS) entry which is preliminary data.</text>
</comment>
<evidence type="ECO:0000256" key="1">
    <source>
        <dbReference type="ARBA" id="ARBA00009437"/>
    </source>
</evidence>
<evidence type="ECO:0000259" key="5">
    <source>
        <dbReference type="PROSITE" id="PS50931"/>
    </source>
</evidence>
<keyword evidence="2" id="KW-0805">Transcription regulation</keyword>
<reference evidence="6" key="1">
    <citation type="submission" date="2020-10" db="EMBL/GenBank/DDBJ databases">
        <authorList>
            <person name="Gilroy R."/>
        </authorList>
    </citation>
    <scope>NUCLEOTIDE SEQUENCE</scope>
    <source>
        <strain evidence="6">CHK165-10780</strain>
    </source>
</reference>
<evidence type="ECO:0000256" key="4">
    <source>
        <dbReference type="ARBA" id="ARBA00023163"/>
    </source>
</evidence>
<keyword evidence="3" id="KW-0238">DNA-binding</keyword>
<dbReference type="InterPro" id="IPR036388">
    <property type="entry name" value="WH-like_DNA-bd_sf"/>
</dbReference>
<feature type="domain" description="HTH lysR-type" evidence="5">
    <location>
        <begin position="1"/>
        <end position="60"/>
    </location>
</feature>
<dbReference type="AlphaFoldDB" id="A0A9D0YY42"/>
<dbReference type="Gene3D" id="3.40.190.290">
    <property type="match status" value="1"/>
</dbReference>
<accession>A0A9D0YY42</accession>
<dbReference type="Proteomes" id="UP000886725">
    <property type="component" value="Unassembled WGS sequence"/>
</dbReference>
<name>A0A9D0YY42_9FIRM</name>
<dbReference type="CDD" id="cd05466">
    <property type="entry name" value="PBP2_LTTR_substrate"/>
    <property type="match status" value="1"/>
</dbReference>
<dbReference type="SUPFAM" id="SSF53850">
    <property type="entry name" value="Periplasmic binding protein-like II"/>
    <property type="match status" value="1"/>
</dbReference>
<evidence type="ECO:0000256" key="2">
    <source>
        <dbReference type="ARBA" id="ARBA00023015"/>
    </source>
</evidence>
<dbReference type="SUPFAM" id="SSF46785">
    <property type="entry name" value="Winged helix' DNA-binding domain"/>
    <property type="match status" value="1"/>
</dbReference>
<organism evidence="6 7">
    <name type="scientific">Candidatus Faecenecus gallistercoris</name>
    <dbReference type="NCBI Taxonomy" id="2840793"/>
    <lineage>
        <taxon>Bacteria</taxon>
        <taxon>Bacillati</taxon>
        <taxon>Bacillota</taxon>
        <taxon>Bacillota incertae sedis</taxon>
        <taxon>Candidatus Faecenecus</taxon>
    </lineage>
</organism>
<evidence type="ECO:0000313" key="6">
    <source>
        <dbReference type="EMBL" id="HIQ64232.1"/>
    </source>
</evidence>
<dbReference type="InterPro" id="IPR005119">
    <property type="entry name" value="LysR_subst-bd"/>
</dbReference>
<dbReference type="EMBL" id="DVFU01000017">
    <property type="protein sequence ID" value="HIQ64232.1"/>
    <property type="molecule type" value="Genomic_DNA"/>
</dbReference>
<dbReference type="PRINTS" id="PR00039">
    <property type="entry name" value="HTHLYSR"/>
</dbReference>
<dbReference type="GO" id="GO:0000976">
    <property type="term" value="F:transcription cis-regulatory region binding"/>
    <property type="evidence" value="ECO:0007669"/>
    <property type="project" value="TreeGrafter"/>
</dbReference>
<dbReference type="PANTHER" id="PTHR30126:SF64">
    <property type="entry name" value="HTH-TYPE TRANSCRIPTIONAL REGULATOR CITR"/>
    <property type="match status" value="1"/>
</dbReference>
<dbReference type="PANTHER" id="PTHR30126">
    <property type="entry name" value="HTH-TYPE TRANSCRIPTIONAL REGULATOR"/>
    <property type="match status" value="1"/>
</dbReference>
<dbReference type="InterPro" id="IPR036390">
    <property type="entry name" value="WH_DNA-bd_sf"/>
</dbReference>
<reference evidence="6" key="2">
    <citation type="journal article" date="2021" name="PeerJ">
        <title>Extensive microbial diversity within the chicken gut microbiome revealed by metagenomics and culture.</title>
        <authorList>
            <person name="Gilroy R."/>
            <person name="Ravi A."/>
            <person name="Getino M."/>
            <person name="Pursley I."/>
            <person name="Horton D.L."/>
            <person name="Alikhan N.F."/>
            <person name="Baker D."/>
            <person name="Gharbi K."/>
            <person name="Hall N."/>
            <person name="Watson M."/>
            <person name="Adriaenssens E.M."/>
            <person name="Foster-Nyarko E."/>
            <person name="Jarju S."/>
            <person name="Secka A."/>
            <person name="Antonio M."/>
            <person name="Oren A."/>
            <person name="Chaudhuri R.R."/>
            <person name="La Ragione R."/>
            <person name="Hildebrand F."/>
            <person name="Pallen M.J."/>
        </authorList>
    </citation>
    <scope>NUCLEOTIDE SEQUENCE</scope>
    <source>
        <strain evidence="6">CHK165-10780</strain>
    </source>
</reference>
<protein>
    <submittedName>
        <fullName evidence="6">LysR family transcriptional regulator</fullName>
    </submittedName>
</protein>